<dbReference type="SUPFAM" id="SSF54495">
    <property type="entry name" value="UBC-like"/>
    <property type="match status" value="1"/>
</dbReference>
<name>A0AAE0WYV0_9PEZI</name>
<dbReference type="InterPro" id="IPR038305">
    <property type="entry name" value="HeLo_sf"/>
</dbReference>
<evidence type="ECO:0000313" key="4">
    <source>
        <dbReference type="Proteomes" id="UP001270362"/>
    </source>
</evidence>
<protein>
    <submittedName>
        <fullName evidence="3">Prion-inhibition and propagation-domain-containing protein</fullName>
    </submittedName>
</protein>
<keyword evidence="4" id="KW-1185">Reference proteome</keyword>
<dbReference type="InterPro" id="IPR000608">
    <property type="entry name" value="UBC"/>
</dbReference>
<dbReference type="Gene3D" id="3.10.110.10">
    <property type="entry name" value="Ubiquitin Conjugating Enzyme"/>
    <property type="match status" value="1"/>
</dbReference>
<organism evidence="3 4">
    <name type="scientific">Podospora appendiculata</name>
    <dbReference type="NCBI Taxonomy" id="314037"/>
    <lineage>
        <taxon>Eukaryota</taxon>
        <taxon>Fungi</taxon>
        <taxon>Dikarya</taxon>
        <taxon>Ascomycota</taxon>
        <taxon>Pezizomycotina</taxon>
        <taxon>Sordariomycetes</taxon>
        <taxon>Sordariomycetidae</taxon>
        <taxon>Sordariales</taxon>
        <taxon>Podosporaceae</taxon>
        <taxon>Podospora</taxon>
    </lineage>
</organism>
<evidence type="ECO:0000259" key="2">
    <source>
        <dbReference type="PROSITE" id="PS50127"/>
    </source>
</evidence>
<feature type="compositionally biased region" description="Polar residues" evidence="1">
    <location>
        <begin position="307"/>
        <end position="319"/>
    </location>
</feature>
<reference evidence="3" key="1">
    <citation type="journal article" date="2023" name="Mol. Phylogenet. Evol.">
        <title>Genome-scale phylogeny and comparative genomics of the fungal order Sordariales.</title>
        <authorList>
            <person name="Hensen N."/>
            <person name="Bonometti L."/>
            <person name="Westerberg I."/>
            <person name="Brannstrom I.O."/>
            <person name="Guillou S."/>
            <person name="Cros-Aarteil S."/>
            <person name="Calhoun S."/>
            <person name="Haridas S."/>
            <person name="Kuo A."/>
            <person name="Mondo S."/>
            <person name="Pangilinan J."/>
            <person name="Riley R."/>
            <person name="LaButti K."/>
            <person name="Andreopoulos B."/>
            <person name="Lipzen A."/>
            <person name="Chen C."/>
            <person name="Yan M."/>
            <person name="Daum C."/>
            <person name="Ng V."/>
            <person name="Clum A."/>
            <person name="Steindorff A."/>
            <person name="Ohm R.A."/>
            <person name="Martin F."/>
            <person name="Silar P."/>
            <person name="Natvig D.O."/>
            <person name="Lalanne C."/>
            <person name="Gautier V."/>
            <person name="Ament-Velasquez S.L."/>
            <person name="Kruys A."/>
            <person name="Hutchinson M.I."/>
            <person name="Powell A.J."/>
            <person name="Barry K."/>
            <person name="Miller A.N."/>
            <person name="Grigoriev I.V."/>
            <person name="Debuchy R."/>
            <person name="Gladieux P."/>
            <person name="Hiltunen Thoren M."/>
            <person name="Johannesson H."/>
        </authorList>
    </citation>
    <scope>NUCLEOTIDE SEQUENCE</scope>
    <source>
        <strain evidence="3">CBS 314.62</strain>
    </source>
</reference>
<evidence type="ECO:0000313" key="3">
    <source>
        <dbReference type="EMBL" id="KAK3681144.1"/>
    </source>
</evidence>
<feature type="region of interest" description="Disordered" evidence="1">
    <location>
        <begin position="229"/>
        <end position="279"/>
    </location>
</feature>
<keyword evidence="3" id="KW-0034">Amyloid</keyword>
<dbReference type="InterPro" id="IPR029498">
    <property type="entry name" value="HeLo_dom"/>
</dbReference>
<feature type="region of interest" description="Disordered" evidence="1">
    <location>
        <begin position="300"/>
        <end position="326"/>
    </location>
</feature>
<gene>
    <name evidence="3" type="ORF">B0T22DRAFT_524078</name>
</gene>
<dbReference type="PROSITE" id="PS50127">
    <property type="entry name" value="UBC_2"/>
    <property type="match status" value="1"/>
</dbReference>
<proteinExistence type="predicted"/>
<reference evidence="3" key="2">
    <citation type="submission" date="2023-06" db="EMBL/GenBank/DDBJ databases">
        <authorList>
            <consortium name="Lawrence Berkeley National Laboratory"/>
            <person name="Haridas S."/>
            <person name="Hensen N."/>
            <person name="Bonometti L."/>
            <person name="Westerberg I."/>
            <person name="Brannstrom I.O."/>
            <person name="Guillou S."/>
            <person name="Cros-Aarteil S."/>
            <person name="Calhoun S."/>
            <person name="Kuo A."/>
            <person name="Mondo S."/>
            <person name="Pangilinan J."/>
            <person name="Riley R."/>
            <person name="Labutti K."/>
            <person name="Andreopoulos B."/>
            <person name="Lipzen A."/>
            <person name="Chen C."/>
            <person name="Yanf M."/>
            <person name="Daum C."/>
            <person name="Ng V."/>
            <person name="Clum A."/>
            <person name="Steindorff A."/>
            <person name="Ohm R."/>
            <person name="Martin F."/>
            <person name="Silar P."/>
            <person name="Natvig D."/>
            <person name="Lalanne C."/>
            <person name="Gautier V."/>
            <person name="Ament-Velasquez S.L."/>
            <person name="Kruys A."/>
            <person name="Hutchinson M.I."/>
            <person name="Powell A.J."/>
            <person name="Barry K."/>
            <person name="Miller A.N."/>
            <person name="Grigoriev I.V."/>
            <person name="Debuchy R."/>
            <person name="Gladieux P."/>
            <person name="Thoren M.H."/>
            <person name="Johannesson H."/>
        </authorList>
    </citation>
    <scope>NUCLEOTIDE SEQUENCE</scope>
    <source>
        <strain evidence="3">CBS 314.62</strain>
    </source>
</reference>
<keyword evidence="3" id="KW-0640">Prion</keyword>
<comment type="caution">
    <text evidence="3">The sequence shown here is derived from an EMBL/GenBank/DDBJ whole genome shotgun (WGS) entry which is preliminary data.</text>
</comment>
<dbReference type="Proteomes" id="UP001270362">
    <property type="component" value="Unassembled WGS sequence"/>
</dbReference>
<feature type="compositionally biased region" description="Polar residues" evidence="1">
    <location>
        <begin position="234"/>
        <end position="248"/>
    </location>
</feature>
<dbReference type="AlphaFoldDB" id="A0AAE0WYV0"/>
<feature type="domain" description="UBC core" evidence="2">
    <location>
        <begin position="391"/>
        <end position="476"/>
    </location>
</feature>
<dbReference type="Gene3D" id="1.20.120.1020">
    <property type="entry name" value="Prion-inhibition and propagation, HeLo domain"/>
    <property type="match status" value="1"/>
</dbReference>
<dbReference type="InterPro" id="IPR016135">
    <property type="entry name" value="UBQ-conjugating_enzyme/RWD"/>
</dbReference>
<accession>A0AAE0WYV0</accession>
<evidence type="ECO:0000256" key="1">
    <source>
        <dbReference type="SAM" id="MobiDB-lite"/>
    </source>
</evidence>
<dbReference type="Pfam" id="PF14479">
    <property type="entry name" value="HeLo"/>
    <property type="match status" value="1"/>
</dbReference>
<sequence length="476" mass="51817">MAEAAGLAIGILGILALFTSCIENFDIIVKAREFGDEFDLLCTQLSLQRVRLVLWAPEIKPAIESTLHHLRSLLQKADLVTGRYELQAGRRHVVEADRDGIQPSSSAGLAIFRDRFESFKARIRHNQKSKSKWIVTRWAVHDLPRFRAIIGSIRDLIDGLEGITSALGVLERQQALLALEVGSISDSQSLHLLQDLALDHDSSYPALRIASETASIRLSIVAVSVKSEARKSRGTGSSQSYRTAQSHRPGSLSRPSLIEELSEGSPSILSEVSAPGSPRVDTEACYEAAQDLLRLQAASGLEEHDSGSQATTIIDQPLAQTPPTPRLEDIPQNQRLMAELLSRCPPPTPELSFSSGSSCYGNVLTDIKINDEEIWGRQSARLLVNADNGMATARTIFLELRSIRNAGVPFISAIPLGDSLDKVVASIEGPPDTPYEGGGGVFWILVLFSLTNAHAPPALRFLTKIYHPNIDCNGNI</sequence>
<dbReference type="EMBL" id="JAULSO010000008">
    <property type="protein sequence ID" value="KAK3681144.1"/>
    <property type="molecule type" value="Genomic_DNA"/>
</dbReference>
<dbReference type="Pfam" id="PF00179">
    <property type="entry name" value="UQ_con"/>
    <property type="match status" value="1"/>
</dbReference>